<evidence type="ECO:0000256" key="1">
    <source>
        <dbReference type="ARBA" id="ARBA00012528"/>
    </source>
</evidence>
<dbReference type="PANTHER" id="PTHR45138">
    <property type="entry name" value="REGULATORY COMPONENTS OF SENSORY TRANSDUCTION SYSTEM"/>
    <property type="match status" value="1"/>
</dbReference>
<keyword evidence="3" id="KW-0812">Transmembrane</keyword>
<dbReference type="SMART" id="SM00267">
    <property type="entry name" value="GGDEF"/>
    <property type="match status" value="1"/>
</dbReference>
<feature type="transmembrane region" description="Helical" evidence="3">
    <location>
        <begin position="12"/>
        <end position="30"/>
    </location>
</feature>
<feature type="transmembrane region" description="Helical" evidence="3">
    <location>
        <begin position="172"/>
        <end position="194"/>
    </location>
</feature>
<dbReference type="GO" id="GO:0052621">
    <property type="term" value="F:diguanylate cyclase activity"/>
    <property type="evidence" value="ECO:0007669"/>
    <property type="project" value="UniProtKB-EC"/>
</dbReference>
<comment type="caution">
    <text evidence="6">The sequence shown here is derived from an EMBL/GenBank/DDBJ whole genome shotgun (WGS) entry which is preliminary data.</text>
</comment>
<evidence type="ECO:0000313" key="7">
    <source>
        <dbReference type="Proteomes" id="UP000194003"/>
    </source>
</evidence>
<dbReference type="AlphaFoldDB" id="A0A1Y2KB25"/>
<evidence type="ECO:0000259" key="4">
    <source>
        <dbReference type="PROSITE" id="PS50885"/>
    </source>
</evidence>
<dbReference type="Gene3D" id="3.30.70.270">
    <property type="match status" value="1"/>
</dbReference>
<dbReference type="SUPFAM" id="SSF55073">
    <property type="entry name" value="Nucleotide cyclase"/>
    <property type="match status" value="1"/>
</dbReference>
<dbReference type="CDD" id="cd01949">
    <property type="entry name" value="GGDEF"/>
    <property type="match status" value="1"/>
</dbReference>
<dbReference type="PROSITE" id="PS50885">
    <property type="entry name" value="HAMP"/>
    <property type="match status" value="1"/>
</dbReference>
<proteinExistence type="predicted"/>
<feature type="domain" description="HAMP" evidence="4">
    <location>
        <begin position="195"/>
        <end position="251"/>
    </location>
</feature>
<feature type="domain" description="GGDEF" evidence="5">
    <location>
        <begin position="476"/>
        <end position="609"/>
    </location>
</feature>
<dbReference type="GO" id="GO:0007165">
    <property type="term" value="P:signal transduction"/>
    <property type="evidence" value="ECO:0007669"/>
    <property type="project" value="InterPro"/>
</dbReference>
<dbReference type="Proteomes" id="UP000194003">
    <property type="component" value="Unassembled WGS sequence"/>
</dbReference>
<dbReference type="EC" id="2.7.7.65" evidence="1"/>
<keyword evidence="7" id="KW-1185">Reference proteome</keyword>
<keyword evidence="3" id="KW-1133">Transmembrane helix</keyword>
<dbReference type="FunFam" id="3.30.70.270:FF:000001">
    <property type="entry name" value="Diguanylate cyclase domain protein"/>
    <property type="match status" value="1"/>
</dbReference>
<dbReference type="OrthoDB" id="9812260at2"/>
<evidence type="ECO:0000259" key="5">
    <source>
        <dbReference type="PROSITE" id="PS50887"/>
    </source>
</evidence>
<dbReference type="InterPro" id="IPR050469">
    <property type="entry name" value="Diguanylate_Cyclase"/>
</dbReference>
<organism evidence="6 7">
    <name type="scientific">Magnetofaba australis IT-1</name>
    <dbReference type="NCBI Taxonomy" id="1434232"/>
    <lineage>
        <taxon>Bacteria</taxon>
        <taxon>Pseudomonadati</taxon>
        <taxon>Pseudomonadota</taxon>
        <taxon>Magnetococcia</taxon>
        <taxon>Magnetococcales</taxon>
        <taxon>Magnetococcaceae</taxon>
        <taxon>Magnetofaba</taxon>
    </lineage>
</organism>
<dbReference type="GO" id="GO:0043709">
    <property type="term" value="P:cell adhesion involved in single-species biofilm formation"/>
    <property type="evidence" value="ECO:0007669"/>
    <property type="project" value="TreeGrafter"/>
</dbReference>
<dbReference type="InterPro" id="IPR029787">
    <property type="entry name" value="Nucleotide_cyclase"/>
</dbReference>
<evidence type="ECO:0000256" key="2">
    <source>
        <dbReference type="ARBA" id="ARBA00034247"/>
    </source>
</evidence>
<protein>
    <recommendedName>
        <fullName evidence="1">diguanylate cyclase</fullName>
        <ecNumber evidence="1">2.7.7.65</ecNumber>
    </recommendedName>
</protein>
<dbReference type="EMBL" id="LVJN01000015">
    <property type="protein sequence ID" value="OSM07015.1"/>
    <property type="molecule type" value="Genomic_DNA"/>
</dbReference>
<dbReference type="Gene3D" id="1.10.8.500">
    <property type="entry name" value="HAMP domain in histidine kinase"/>
    <property type="match status" value="1"/>
</dbReference>
<dbReference type="SMART" id="SM00304">
    <property type="entry name" value="HAMP"/>
    <property type="match status" value="1"/>
</dbReference>
<evidence type="ECO:0000313" key="6">
    <source>
        <dbReference type="EMBL" id="OSM07015.1"/>
    </source>
</evidence>
<dbReference type="CDD" id="cd06225">
    <property type="entry name" value="HAMP"/>
    <property type="match status" value="1"/>
</dbReference>
<dbReference type="PROSITE" id="PS50887">
    <property type="entry name" value="GGDEF"/>
    <property type="match status" value="1"/>
</dbReference>
<dbReference type="SUPFAM" id="SSF158472">
    <property type="entry name" value="HAMP domain-like"/>
    <property type="match status" value="1"/>
</dbReference>
<dbReference type="STRING" id="1434232.MAIT1_00079"/>
<dbReference type="Pfam" id="PF00990">
    <property type="entry name" value="GGDEF"/>
    <property type="match status" value="1"/>
</dbReference>
<name>A0A1Y2KB25_9PROT</name>
<comment type="catalytic activity">
    <reaction evidence="2">
        <text>2 GTP = 3',3'-c-di-GMP + 2 diphosphate</text>
        <dbReference type="Rhea" id="RHEA:24898"/>
        <dbReference type="ChEBI" id="CHEBI:33019"/>
        <dbReference type="ChEBI" id="CHEBI:37565"/>
        <dbReference type="ChEBI" id="CHEBI:58805"/>
        <dbReference type="EC" id="2.7.7.65"/>
    </reaction>
</comment>
<dbReference type="NCBIfam" id="TIGR00254">
    <property type="entry name" value="GGDEF"/>
    <property type="match status" value="1"/>
</dbReference>
<reference evidence="6 7" key="1">
    <citation type="journal article" date="2016" name="BMC Genomics">
        <title>Combined genomic and structural analyses of a cultured magnetotactic bacterium reveals its niche adaptation to a dynamic environment.</title>
        <authorList>
            <person name="Araujo A.C."/>
            <person name="Morillo V."/>
            <person name="Cypriano J."/>
            <person name="Teixeira L.C."/>
            <person name="Leao P."/>
            <person name="Lyra S."/>
            <person name="Almeida L.G."/>
            <person name="Bazylinski D.A."/>
            <person name="Vasconcellos A.T."/>
            <person name="Abreu F."/>
            <person name="Lins U."/>
        </authorList>
    </citation>
    <scope>NUCLEOTIDE SEQUENCE [LARGE SCALE GENOMIC DNA]</scope>
    <source>
        <strain evidence="6 7">IT-1</strain>
    </source>
</reference>
<dbReference type="Pfam" id="PF00672">
    <property type="entry name" value="HAMP"/>
    <property type="match status" value="1"/>
</dbReference>
<dbReference type="PANTHER" id="PTHR45138:SF9">
    <property type="entry name" value="DIGUANYLATE CYCLASE DGCM-RELATED"/>
    <property type="match status" value="1"/>
</dbReference>
<accession>A0A1Y2KB25</accession>
<dbReference type="InterPro" id="IPR000160">
    <property type="entry name" value="GGDEF_dom"/>
</dbReference>
<dbReference type="InterPro" id="IPR003660">
    <property type="entry name" value="HAMP_dom"/>
</dbReference>
<dbReference type="GO" id="GO:1902201">
    <property type="term" value="P:negative regulation of bacterial-type flagellum-dependent cell motility"/>
    <property type="evidence" value="ECO:0007669"/>
    <property type="project" value="TreeGrafter"/>
</dbReference>
<dbReference type="GO" id="GO:0005886">
    <property type="term" value="C:plasma membrane"/>
    <property type="evidence" value="ECO:0007669"/>
    <property type="project" value="TreeGrafter"/>
</dbReference>
<evidence type="ECO:0000256" key="3">
    <source>
        <dbReference type="SAM" id="Phobius"/>
    </source>
</evidence>
<gene>
    <name evidence="6" type="ORF">MAIT1_00079</name>
</gene>
<dbReference type="RefSeq" id="WP_085440905.1">
    <property type="nucleotide sequence ID" value="NZ_LVJN01000015.1"/>
</dbReference>
<dbReference type="Gene3D" id="3.30.450.290">
    <property type="match status" value="1"/>
</dbReference>
<sequence length="622" mass="69446">MKLTTKTTLFTFALSGAMLSVLVIISVLAFRQFSISTAQEHVRTAAQVILVGLTEAMINGVIDQRQQTLERLAQVPGLMEARVIRGQRVVRQFGEGLDSERSMDEVELKVLETGKPYFKLNEGMDPTFRGTIPFTANSAGTPNCLQCHEVENGTVLGAITLTLSMSHLRRQAMMTIFFMTGILGIFTLIITWVFRTQIAAVVATAAGVQQVVSRAKDGDFSERIDYQRDDEIGQIARDLNQLMNYLQENLGNISKDVARLIQYELEGNTNLLTTTTEMVGALVEVAHFKQAVEEDQTKQEVYARLGRMLSGRFGIRRYTIYEVTANQNHMKPMVVDGEVEAACRWCNPQILFQSDACRAQRTGHIIDSVETPQLCNMFQEGENEQCEHICIPVIHSGSVGMVVQLVVQREHGSLFQLLLPFIKVFLRESAPVVQAKRLLATLRESALRDAMTGLHNRRFLEEYLQTLVASTKRKQNHLAVMMMDLDHFKSVNDTYGHDAGDTVLKALAKVLVSQVRSSDMVIRYGGEEFLVLLQEQENHNGAAVAEKIRAAVAELKIPVAGGILEKTISIGLATFPEDGDDFWDVTKKADLALYKAKESGRNRVIIYEPGLEEEMAPDEDKK</sequence>
<keyword evidence="3" id="KW-0472">Membrane</keyword>
<dbReference type="InterPro" id="IPR043128">
    <property type="entry name" value="Rev_trsase/Diguanyl_cyclase"/>
</dbReference>